<proteinExistence type="predicted"/>
<dbReference type="PANTHER" id="PTHR40202:SF1">
    <property type="entry name" value="HD DOMAIN-CONTAINING PROTEIN"/>
    <property type="match status" value="1"/>
</dbReference>
<protein>
    <recommendedName>
        <fullName evidence="3">HD domain-containing protein</fullName>
    </recommendedName>
</protein>
<dbReference type="PANTHER" id="PTHR40202">
    <property type="match status" value="1"/>
</dbReference>
<accession>A0ABW1CYF1</accession>
<comment type="caution">
    <text evidence="1">The sequence shown here is derived from an EMBL/GenBank/DDBJ whole genome shotgun (WGS) entry which is preliminary data.</text>
</comment>
<dbReference type="Proteomes" id="UP001596058">
    <property type="component" value="Unassembled WGS sequence"/>
</dbReference>
<gene>
    <name evidence="1" type="ORF">ACFPZ3_36500</name>
</gene>
<dbReference type="Gene3D" id="1.10.3210.10">
    <property type="entry name" value="Hypothetical protein af1432"/>
    <property type="match status" value="1"/>
</dbReference>
<evidence type="ECO:0008006" key="3">
    <source>
        <dbReference type="Google" id="ProtNLM"/>
    </source>
</evidence>
<reference evidence="2" key="1">
    <citation type="journal article" date="2019" name="Int. J. Syst. Evol. Microbiol.">
        <title>The Global Catalogue of Microorganisms (GCM) 10K type strain sequencing project: providing services to taxonomists for standard genome sequencing and annotation.</title>
        <authorList>
            <consortium name="The Broad Institute Genomics Platform"/>
            <consortium name="The Broad Institute Genome Sequencing Center for Infectious Disease"/>
            <person name="Wu L."/>
            <person name="Ma J."/>
        </authorList>
    </citation>
    <scope>NUCLEOTIDE SEQUENCE [LARGE SCALE GENOMIC DNA]</scope>
    <source>
        <strain evidence="2">CCUG 53903</strain>
    </source>
</reference>
<evidence type="ECO:0000313" key="2">
    <source>
        <dbReference type="Proteomes" id="UP001596058"/>
    </source>
</evidence>
<dbReference type="EMBL" id="JBHSPA010000045">
    <property type="protein sequence ID" value="MFC5829398.1"/>
    <property type="molecule type" value="Genomic_DNA"/>
</dbReference>
<name>A0ABW1CYF1_9ACTN</name>
<dbReference type="RefSeq" id="WP_379518883.1">
    <property type="nucleotide sequence ID" value="NZ_JBHSPA010000045.1"/>
</dbReference>
<keyword evidence="2" id="KW-1185">Reference proteome</keyword>
<evidence type="ECO:0000313" key="1">
    <source>
        <dbReference type="EMBL" id="MFC5829398.1"/>
    </source>
</evidence>
<sequence length="180" mass="19529">MLSRDELHDLFEGLAGLPYGGEAVDQRTHALQAAAHAVAAGADDELVLAAAFHDVGRARQVAERHRGMPHEQAGAAFARDHLTERSAWAIEQHVAAKRYLVTVDPAYHDALSPVSVRSLRVQGGPMTPEEAAAFESHEWSADAIALRRWDDDAKDPQGPVLAMADLVSAYQRVMAHVTPE</sequence>
<dbReference type="InterPro" id="IPR052567">
    <property type="entry name" value="OP_Dioxygenase"/>
</dbReference>
<organism evidence="1 2">
    <name type="scientific">Nonomuraea insulae</name>
    <dbReference type="NCBI Taxonomy" id="1616787"/>
    <lineage>
        <taxon>Bacteria</taxon>
        <taxon>Bacillati</taxon>
        <taxon>Actinomycetota</taxon>
        <taxon>Actinomycetes</taxon>
        <taxon>Streptosporangiales</taxon>
        <taxon>Streptosporangiaceae</taxon>
        <taxon>Nonomuraea</taxon>
    </lineage>
</organism>